<dbReference type="InterPro" id="IPR041546">
    <property type="entry name" value="ClpA/ClpB_AAA_lid"/>
</dbReference>
<organism evidence="7 8">
    <name type="scientific">Fusibacter bizertensis</name>
    <dbReference type="NCBI Taxonomy" id="1488331"/>
    <lineage>
        <taxon>Bacteria</taxon>
        <taxon>Bacillati</taxon>
        <taxon>Bacillota</taxon>
        <taxon>Clostridia</taxon>
        <taxon>Eubacteriales</taxon>
        <taxon>Eubacteriales Family XII. Incertae Sedis</taxon>
        <taxon>Fusibacter</taxon>
    </lineage>
</organism>
<dbReference type="GO" id="GO:0008233">
    <property type="term" value="F:peptidase activity"/>
    <property type="evidence" value="ECO:0007669"/>
    <property type="project" value="UniProtKB-KW"/>
</dbReference>
<dbReference type="PROSITE" id="PS51903">
    <property type="entry name" value="CLP_R"/>
    <property type="match status" value="1"/>
</dbReference>
<dbReference type="Gene3D" id="1.10.1780.10">
    <property type="entry name" value="Clp, N-terminal domain"/>
    <property type="match status" value="1"/>
</dbReference>
<evidence type="ECO:0000259" key="6">
    <source>
        <dbReference type="PROSITE" id="PS51903"/>
    </source>
</evidence>
<accession>A0ABT6NHH7</accession>
<evidence type="ECO:0000256" key="5">
    <source>
        <dbReference type="PROSITE-ProRule" id="PRU01251"/>
    </source>
</evidence>
<dbReference type="Gene3D" id="1.10.8.60">
    <property type="match status" value="2"/>
</dbReference>
<dbReference type="SUPFAM" id="SSF81923">
    <property type="entry name" value="Double Clp-N motif"/>
    <property type="match status" value="2"/>
</dbReference>
<keyword evidence="1 5" id="KW-0677">Repeat</keyword>
<dbReference type="CDD" id="cd00009">
    <property type="entry name" value="AAA"/>
    <property type="match status" value="1"/>
</dbReference>
<dbReference type="PANTHER" id="PTHR11638:SF18">
    <property type="entry name" value="HEAT SHOCK PROTEIN 104"/>
    <property type="match status" value="1"/>
</dbReference>
<keyword evidence="7" id="KW-0378">Hydrolase</keyword>
<dbReference type="SMART" id="SM00382">
    <property type="entry name" value="AAA"/>
    <property type="match status" value="2"/>
</dbReference>
<dbReference type="Pfam" id="PF10431">
    <property type="entry name" value="ClpB_D2-small"/>
    <property type="match status" value="1"/>
</dbReference>
<dbReference type="InterPro" id="IPR003959">
    <property type="entry name" value="ATPase_AAA_core"/>
</dbReference>
<dbReference type="Gene3D" id="3.40.50.300">
    <property type="entry name" value="P-loop containing nucleotide triphosphate hydrolases"/>
    <property type="match status" value="2"/>
</dbReference>
<evidence type="ECO:0000256" key="4">
    <source>
        <dbReference type="ARBA" id="ARBA00023186"/>
    </source>
</evidence>
<feature type="domain" description="Clp R" evidence="6">
    <location>
        <begin position="2"/>
        <end position="147"/>
    </location>
</feature>
<dbReference type="InterPro" id="IPR027417">
    <property type="entry name" value="P-loop_NTPase"/>
</dbReference>
<dbReference type="InterPro" id="IPR001270">
    <property type="entry name" value="ClpA/B"/>
</dbReference>
<dbReference type="Pfam" id="PF17871">
    <property type="entry name" value="AAA_lid_9"/>
    <property type="match status" value="1"/>
</dbReference>
<dbReference type="InterPro" id="IPR036628">
    <property type="entry name" value="Clp_N_dom_sf"/>
</dbReference>
<reference evidence="7 8" key="1">
    <citation type="submission" date="2023-04" db="EMBL/GenBank/DDBJ databases">
        <title>Fusibacter bizertensis strain WBS, isolated from littoral bottom sediments of the Arctic seas - biochemical and genomic analysis.</title>
        <authorList>
            <person name="Brioukhanov A.L."/>
        </authorList>
    </citation>
    <scope>NUCLEOTIDE SEQUENCE [LARGE SCALE GENOMIC DNA]</scope>
    <source>
        <strain evidence="7 8">WBS</strain>
    </source>
</reference>
<comment type="caution">
    <text evidence="7">The sequence shown here is derived from an EMBL/GenBank/DDBJ whole genome shotgun (WGS) entry which is preliminary data.</text>
</comment>
<dbReference type="InterPro" id="IPR019489">
    <property type="entry name" value="Clp_ATPase_C"/>
</dbReference>
<dbReference type="GO" id="GO:0005524">
    <property type="term" value="F:ATP binding"/>
    <property type="evidence" value="ECO:0007669"/>
    <property type="project" value="UniProtKB-KW"/>
</dbReference>
<evidence type="ECO:0000313" key="8">
    <source>
        <dbReference type="Proteomes" id="UP001158045"/>
    </source>
</evidence>
<dbReference type="InterPro" id="IPR003593">
    <property type="entry name" value="AAA+_ATPase"/>
</dbReference>
<evidence type="ECO:0000313" key="7">
    <source>
        <dbReference type="EMBL" id="MDH8679894.1"/>
    </source>
</evidence>
<keyword evidence="3 7" id="KW-0067">ATP-binding</keyword>
<dbReference type="PRINTS" id="PR00300">
    <property type="entry name" value="CLPPROTEASEA"/>
</dbReference>
<dbReference type="Gene3D" id="4.10.860.10">
    <property type="entry name" value="UVR domain"/>
    <property type="match status" value="1"/>
</dbReference>
<dbReference type="SUPFAM" id="SSF52540">
    <property type="entry name" value="P-loop containing nucleoside triphosphate hydrolases"/>
    <property type="match status" value="2"/>
</dbReference>
<dbReference type="GO" id="GO:0006508">
    <property type="term" value="P:proteolysis"/>
    <property type="evidence" value="ECO:0007669"/>
    <property type="project" value="UniProtKB-KW"/>
</dbReference>
<protein>
    <submittedName>
        <fullName evidence="7">ATP-dependent Clp protease ATP-binding subunit</fullName>
    </submittedName>
</protein>
<evidence type="ECO:0000256" key="3">
    <source>
        <dbReference type="ARBA" id="ARBA00022840"/>
    </source>
</evidence>
<dbReference type="PANTHER" id="PTHR11638">
    <property type="entry name" value="ATP-DEPENDENT CLP PROTEASE"/>
    <property type="match status" value="1"/>
</dbReference>
<dbReference type="Pfam" id="PF07724">
    <property type="entry name" value="AAA_2"/>
    <property type="match status" value="1"/>
</dbReference>
<proteinExistence type="predicted"/>
<dbReference type="Pfam" id="PF02861">
    <property type="entry name" value="Clp_N"/>
    <property type="match status" value="2"/>
</dbReference>
<evidence type="ECO:0000256" key="2">
    <source>
        <dbReference type="ARBA" id="ARBA00022741"/>
    </source>
</evidence>
<dbReference type="SMART" id="SM01086">
    <property type="entry name" value="ClpB_D2-small"/>
    <property type="match status" value="1"/>
</dbReference>
<keyword evidence="4" id="KW-0143">Chaperone</keyword>
<sequence>MLEYNFNEIANDVINFAFTEARDLGHRFIGTEHILLGLSLIKGTKVSETFMYYRVTPKDIRLELIKLIGETPVFDGIVDYTLRAKECLERSHSYALRSNNGEILPEHIFMSIIADKQSIGYKVLSKLSLDLSKIANDYNTHIEDTSNLIKANKTKAFDIKVLDFDEDYEALDKGILKLIGTDLTELVKDQPDEITIGRTREIDRLIQILTRKSKNNPCLIGEPGVGKTQIVKGLARRIASGDVPHDLRDVKIYEINVGALVSGTMYRGQFEERMNELIKVLTSSNNIVAFFDEIHTLVGVGATGDKAMDAFSMLKPLLTTGQIRIIGATTYSDFQKYIETDHAIARRLMLVNVEEPTVEETIDILKRIKGYYEVHHHVVITDQAVISAIELSERYIRDRKLPDKAIDIIDEACSRKRSDNLKTMEIVEEIKYRLSQLKSEKETYILELNFEEASKIQKEEKRILEHIERNQLAKNIMHTSVLVVDESDIEIVVSDWARVPVHKLSSHDKERLKNLEVLLSERVIGQDDAIAYVSKALKRFRVGIKENAKPLGSFLFVGPTGVGKTELAKTIADLYFGSDKNLIKLDMTEYMERHSIAKLIGSPPGYEGTKEGGILTNAVSQMPFSVIVFDEVEKAHPEITNILLQIMDEGTLKDGRGRTHDFRNTLVILTSNLGTDDILAKQVGFVKSDAIIERESRLREACKKHFKPEFINRIDEIIVFNNLDISAITVIVTHQLEELRLMLNNRGINLIYLTDVAETIAKQSYSETYGARPIKRAIDKLIKDPLAELMIDDEMLENVEVFVVDDAIKLRGV</sequence>
<keyword evidence="2" id="KW-0547">Nucleotide-binding</keyword>
<keyword evidence="7" id="KW-0645">Protease</keyword>
<dbReference type="InterPro" id="IPR004176">
    <property type="entry name" value="Clp_R_N"/>
</dbReference>
<name>A0ABT6NHH7_9FIRM</name>
<evidence type="ECO:0000256" key="1">
    <source>
        <dbReference type="ARBA" id="ARBA00022737"/>
    </source>
</evidence>
<dbReference type="InterPro" id="IPR050130">
    <property type="entry name" value="ClpA_ClpB"/>
</dbReference>
<dbReference type="RefSeq" id="WP_281095789.1">
    <property type="nucleotide sequence ID" value="NZ_JARYZI010000020.1"/>
</dbReference>
<keyword evidence="8" id="KW-1185">Reference proteome</keyword>
<dbReference type="CDD" id="cd19499">
    <property type="entry name" value="RecA-like_ClpB_Hsp104-like"/>
    <property type="match status" value="1"/>
</dbReference>
<dbReference type="Proteomes" id="UP001158045">
    <property type="component" value="Unassembled WGS sequence"/>
</dbReference>
<gene>
    <name evidence="7" type="ORF">QE109_17235</name>
</gene>
<dbReference type="EMBL" id="JARYZI010000020">
    <property type="protein sequence ID" value="MDH8679894.1"/>
    <property type="molecule type" value="Genomic_DNA"/>
</dbReference>
<dbReference type="Pfam" id="PF00004">
    <property type="entry name" value="AAA"/>
    <property type="match status" value="1"/>
</dbReference>